<dbReference type="InterPro" id="IPR052350">
    <property type="entry name" value="Metallo-dep_Lactonases"/>
</dbReference>
<dbReference type="Proteomes" id="UP001597112">
    <property type="component" value="Unassembled WGS sequence"/>
</dbReference>
<dbReference type="Pfam" id="PF04909">
    <property type="entry name" value="Amidohydro_2"/>
    <property type="match status" value="1"/>
</dbReference>
<evidence type="ECO:0000313" key="4">
    <source>
        <dbReference type="Proteomes" id="UP001597112"/>
    </source>
</evidence>
<dbReference type="RefSeq" id="WP_377580284.1">
    <property type="nucleotide sequence ID" value="NZ_JBHTKA010000007.1"/>
</dbReference>
<dbReference type="Gene3D" id="3.20.20.140">
    <property type="entry name" value="Metal-dependent hydrolases"/>
    <property type="match status" value="1"/>
</dbReference>
<keyword evidence="4" id="KW-1185">Reference proteome</keyword>
<name>A0ABW3K3V5_9BACT</name>
<evidence type="ECO:0000313" key="3">
    <source>
        <dbReference type="EMBL" id="MFD1000829.1"/>
    </source>
</evidence>
<dbReference type="InterPro" id="IPR032466">
    <property type="entry name" value="Metal_Hydrolase"/>
</dbReference>
<sequence length="275" mass="31510">MPAIDAHQHFWKYNPVKDAWITDDMKIIQRDFLPEDLAPVLKANGIDGCVAVQADQSEEETSFLLSLADKYDFVKGVVGWVDLRADNLAERLSYFSKYKKLKGFRHIIQGEPAGFMSDRKFIQGVKKLADFNFTYDLLLYHHQLPEAIQFVQQLPEVQIVIDHLAKPSIRTADIAAWKRDTASIAAFKNIHCKLSGMVTEADWKNWKANDFTPYLDVLFTAFGTERILYGSDWPVCLVAATYKQQLSIAQTYLSTFSEHEKTLVMGENARKFYNL</sequence>
<comment type="caution">
    <text evidence="3">The sequence shown here is derived from an EMBL/GenBank/DDBJ whole genome shotgun (WGS) entry which is preliminary data.</text>
</comment>
<evidence type="ECO:0000256" key="1">
    <source>
        <dbReference type="ARBA" id="ARBA00038310"/>
    </source>
</evidence>
<organism evidence="3 4">
    <name type="scientific">Ohtaekwangia kribbensis</name>
    <dbReference type="NCBI Taxonomy" id="688913"/>
    <lineage>
        <taxon>Bacteria</taxon>
        <taxon>Pseudomonadati</taxon>
        <taxon>Bacteroidota</taxon>
        <taxon>Cytophagia</taxon>
        <taxon>Cytophagales</taxon>
        <taxon>Fulvivirgaceae</taxon>
        <taxon>Ohtaekwangia</taxon>
    </lineage>
</organism>
<reference evidence="4" key="1">
    <citation type="journal article" date="2019" name="Int. J. Syst. Evol. Microbiol.">
        <title>The Global Catalogue of Microorganisms (GCM) 10K type strain sequencing project: providing services to taxonomists for standard genome sequencing and annotation.</title>
        <authorList>
            <consortium name="The Broad Institute Genomics Platform"/>
            <consortium name="The Broad Institute Genome Sequencing Center for Infectious Disease"/>
            <person name="Wu L."/>
            <person name="Ma J."/>
        </authorList>
    </citation>
    <scope>NUCLEOTIDE SEQUENCE [LARGE SCALE GENOMIC DNA]</scope>
    <source>
        <strain evidence="4">CCUG 58938</strain>
    </source>
</reference>
<dbReference type="EMBL" id="JBHTKA010000007">
    <property type="protein sequence ID" value="MFD1000829.1"/>
    <property type="molecule type" value="Genomic_DNA"/>
</dbReference>
<comment type="similarity">
    <text evidence="1">Belongs to the metallo-dependent hydrolases superfamily.</text>
</comment>
<evidence type="ECO:0000259" key="2">
    <source>
        <dbReference type="Pfam" id="PF04909"/>
    </source>
</evidence>
<protein>
    <submittedName>
        <fullName evidence="3">Amidohydrolase family protein</fullName>
    </submittedName>
</protein>
<dbReference type="PANTHER" id="PTHR43569">
    <property type="entry name" value="AMIDOHYDROLASE"/>
    <property type="match status" value="1"/>
</dbReference>
<proteinExistence type="inferred from homology"/>
<dbReference type="PANTHER" id="PTHR43569:SF2">
    <property type="entry name" value="AMIDOHYDROLASE-RELATED DOMAIN-CONTAINING PROTEIN"/>
    <property type="match status" value="1"/>
</dbReference>
<dbReference type="InterPro" id="IPR006680">
    <property type="entry name" value="Amidohydro-rel"/>
</dbReference>
<dbReference type="SUPFAM" id="SSF51556">
    <property type="entry name" value="Metallo-dependent hydrolases"/>
    <property type="match status" value="1"/>
</dbReference>
<feature type="domain" description="Amidohydrolase-related" evidence="2">
    <location>
        <begin position="4"/>
        <end position="275"/>
    </location>
</feature>
<gene>
    <name evidence="3" type="ORF">ACFQ21_16000</name>
</gene>
<accession>A0ABW3K3V5</accession>